<comment type="caution">
    <text evidence="3">The sequence shown here is derived from an EMBL/GenBank/DDBJ whole genome shotgun (WGS) entry which is preliminary data.</text>
</comment>
<feature type="chain" id="PRO_5002803347" evidence="2">
    <location>
        <begin position="21"/>
        <end position="145"/>
    </location>
</feature>
<organism evidence="3 4">
    <name type="scientific">Chthoniobacter flavus Ellin428</name>
    <dbReference type="NCBI Taxonomy" id="497964"/>
    <lineage>
        <taxon>Bacteria</taxon>
        <taxon>Pseudomonadati</taxon>
        <taxon>Verrucomicrobiota</taxon>
        <taxon>Spartobacteria</taxon>
        <taxon>Chthoniobacterales</taxon>
        <taxon>Chthoniobacteraceae</taxon>
        <taxon>Chthoniobacter</taxon>
    </lineage>
</organism>
<feature type="region of interest" description="Disordered" evidence="1">
    <location>
        <begin position="113"/>
        <end position="145"/>
    </location>
</feature>
<feature type="compositionally biased region" description="Gly residues" evidence="1">
    <location>
        <begin position="136"/>
        <end position="145"/>
    </location>
</feature>
<keyword evidence="4" id="KW-1185">Reference proteome</keyword>
<proteinExistence type="predicted"/>
<evidence type="ECO:0000256" key="1">
    <source>
        <dbReference type="SAM" id="MobiDB-lite"/>
    </source>
</evidence>
<evidence type="ECO:0000256" key="2">
    <source>
        <dbReference type="SAM" id="SignalP"/>
    </source>
</evidence>
<dbReference type="RefSeq" id="WP_006983014.1">
    <property type="nucleotide sequence ID" value="NZ_ABVL01000028.1"/>
</dbReference>
<keyword evidence="2" id="KW-0732">Signal</keyword>
<dbReference type="Proteomes" id="UP000005824">
    <property type="component" value="Unassembled WGS sequence"/>
</dbReference>
<feature type="signal peptide" evidence="2">
    <location>
        <begin position="1"/>
        <end position="20"/>
    </location>
</feature>
<name>B4D9X6_9BACT</name>
<evidence type="ECO:0000313" key="4">
    <source>
        <dbReference type="Proteomes" id="UP000005824"/>
    </source>
</evidence>
<dbReference type="InParanoid" id="B4D9X6"/>
<evidence type="ECO:0000313" key="3">
    <source>
        <dbReference type="EMBL" id="EDY16730.1"/>
    </source>
</evidence>
<dbReference type="AlphaFoldDB" id="B4D9X6"/>
<dbReference type="STRING" id="497964.CfE428DRAFT_5693"/>
<protein>
    <submittedName>
        <fullName evidence="3">Uncharacterized protein</fullName>
    </submittedName>
</protein>
<accession>B4D9X6</accession>
<dbReference type="EMBL" id="ABVL01000028">
    <property type="protein sequence ID" value="EDY16730.1"/>
    <property type="molecule type" value="Genomic_DNA"/>
</dbReference>
<sequence>MRTFLHIALGALLCFLVAAASDAVWGMAHPYGAISNHDYPRIWIVSLEGSHGGQQYELRKGESKLLPYGQYEVSIPGTKTSFILFKNNRGTCDIGSMNGLLTVATNQNASVGMKVEGEPGGTRQTTPPWPGSPQGEAGGPGQSGK</sequence>
<reference evidence="3 4" key="1">
    <citation type="journal article" date="2011" name="J. Bacteriol.">
        <title>Genome sequence of Chthoniobacter flavus Ellin428, an aerobic heterotrophic soil bacterium.</title>
        <authorList>
            <person name="Kant R."/>
            <person name="van Passel M.W."/>
            <person name="Palva A."/>
            <person name="Lucas S."/>
            <person name="Lapidus A."/>
            <person name="Glavina Del Rio T."/>
            <person name="Dalin E."/>
            <person name="Tice H."/>
            <person name="Bruce D."/>
            <person name="Goodwin L."/>
            <person name="Pitluck S."/>
            <person name="Larimer F.W."/>
            <person name="Land M.L."/>
            <person name="Hauser L."/>
            <person name="Sangwan P."/>
            <person name="de Vos W.M."/>
            <person name="Janssen P.H."/>
            <person name="Smidt H."/>
        </authorList>
    </citation>
    <scope>NUCLEOTIDE SEQUENCE [LARGE SCALE GENOMIC DNA]</scope>
    <source>
        <strain evidence="3 4">Ellin428</strain>
    </source>
</reference>
<gene>
    <name evidence="3" type="ORF">CfE428DRAFT_5693</name>
</gene>